<dbReference type="KEGG" id="pfj:MYCFIDRAFT_88097"/>
<dbReference type="OrthoDB" id="4502478at2759"/>
<dbReference type="AlphaFoldDB" id="M2YUZ4"/>
<protein>
    <submittedName>
        <fullName evidence="2">Uncharacterized protein</fullName>
    </submittedName>
</protein>
<keyword evidence="3" id="KW-1185">Reference proteome</keyword>
<dbReference type="HOGENOM" id="CLU_101047_0_0_1"/>
<feature type="compositionally biased region" description="Low complexity" evidence="1">
    <location>
        <begin position="144"/>
        <end position="163"/>
    </location>
</feature>
<evidence type="ECO:0000313" key="2">
    <source>
        <dbReference type="EMBL" id="EME81555.1"/>
    </source>
</evidence>
<name>M2YUZ4_PSEFD</name>
<evidence type="ECO:0000256" key="1">
    <source>
        <dbReference type="SAM" id="MobiDB-lite"/>
    </source>
</evidence>
<dbReference type="eggNOG" id="ENOG502RFXY">
    <property type="taxonomic scope" value="Eukaryota"/>
</dbReference>
<feature type="compositionally biased region" description="Polar residues" evidence="1">
    <location>
        <begin position="164"/>
        <end position="174"/>
    </location>
</feature>
<feature type="compositionally biased region" description="Basic and acidic residues" evidence="1">
    <location>
        <begin position="115"/>
        <end position="130"/>
    </location>
</feature>
<sequence length="184" mass="20866">MAPQLPALAQSESKARFFARLGLDLTNGTHRRVYNLMKMEAAEGRKRLLEGQSSSTAQIHEDAWQSEVMRIYNEAQPQTLAVYRFGHDVADAQNPDNWIIRWMLWHVFRYRDYRNKNRPDKSPRDDRDPSSDEDEGSGKRRRPSASSNASKNAATAAGTSGSSTQPADSASPPNRTYWDPVRNQ</sequence>
<gene>
    <name evidence="2" type="ORF">MYCFIDRAFT_88097</name>
</gene>
<organism evidence="2 3">
    <name type="scientific">Pseudocercospora fijiensis (strain CIRAD86)</name>
    <name type="common">Black leaf streak disease fungus</name>
    <name type="synonym">Mycosphaerella fijiensis</name>
    <dbReference type="NCBI Taxonomy" id="383855"/>
    <lineage>
        <taxon>Eukaryota</taxon>
        <taxon>Fungi</taxon>
        <taxon>Dikarya</taxon>
        <taxon>Ascomycota</taxon>
        <taxon>Pezizomycotina</taxon>
        <taxon>Dothideomycetes</taxon>
        <taxon>Dothideomycetidae</taxon>
        <taxon>Mycosphaerellales</taxon>
        <taxon>Mycosphaerellaceae</taxon>
        <taxon>Pseudocercospora</taxon>
    </lineage>
</organism>
<dbReference type="GeneID" id="19342658"/>
<dbReference type="EMBL" id="KB446560">
    <property type="protein sequence ID" value="EME81555.1"/>
    <property type="molecule type" value="Genomic_DNA"/>
</dbReference>
<dbReference type="RefSeq" id="XP_007928725.1">
    <property type="nucleotide sequence ID" value="XM_007930534.1"/>
</dbReference>
<reference evidence="2 3" key="1">
    <citation type="journal article" date="2012" name="PLoS Pathog.">
        <title>Diverse lifestyles and strategies of plant pathogenesis encoded in the genomes of eighteen Dothideomycetes fungi.</title>
        <authorList>
            <person name="Ohm R.A."/>
            <person name="Feau N."/>
            <person name="Henrissat B."/>
            <person name="Schoch C.L."/>
            <person name="Horwitz B.A."/>
            <person name="Barry K.W."/>
            <person name="Condon B.J."/>
            <person name="Copeland A.C."/>
            <person name="Dhillon B."/>
            <person name="Glaser F."/>
            <person name="Hesse C.N."/>
            <person name="Kosti I."/>
            <person name="LaButti K."/>
            <person name="Lindquist E.A."/>
            <person name="Lucas S."/>
            <person name="Salamov A.A."/>
            <person name="Bradshaw R.E."/>
            <person name="Ciuffetti L."/>
            <person name="Hamelin R.C."/>
            <person name="Kema G.H.J."/>
            <person name="Lawrence C."/>
            <person name="Scott J.A."/>
            <person name="Spatafora J.W."/>
            <person name="Turgeon B.G."/>
            <person name="de Wit P.J.G.M."/>
            <person name="Zhong S."/>
            <person name="Goodwin S.B."/>
            <person name="Grigoriev I.V."/>
        </authorList>
    </citation>
    <scope>NUCLEOTIDE SEQUENCE [LARGE SCALE GENOMIC DNA]</scope>
    <source>
        <strain evidence="2 3">CIRAD86</strain>
    </source>
</reference>
<dbReference type="Proteomes" id="UP000016932">
    <property type="component" value="Unassembled WGS sequence"/>
</dbReference>
<evidence type="ECO:0000313" key="3">
    <source>
        <dbReference type="Proteomes" id="UP000016932"/>
    </source>
</evidence>
<dbReference type="VEuPathDB" id="FungiDB:MYCFIDRAFT_88097"/>
<feature type="region of interest" description="Disordered" evidence="1">
    <location>
        <begin position="115"/>
        <end position="184"/>
    </location>
</feature>
<proteinExistence type="predicted"/>
<accession>M2YUZ4</accession>